<dbReference type="PANTHER" id="PTHR42770">
    <property type="entry name" value="AMINO ACID TRANSPORTER-RELATED"/>
    <property type="match status" value="1"/>
</dbReference>
<dbReference type="STRING" id="273075.gene:9572342"/>
<feature type="transmembrane region" description="Helical" evidence="6">
    <location>
        <begin position="20"/>
        <end position="39"/>
    </location>
</feature>
<dbReference type="Pfam" id="PF13520">
    <property type="entry name" value="AA_permease_2"/>
    <property type="match status" value="1"/>
</dbReference>
<keyword evidence="5 6" id="KW-0472">Membrane</keyword>
<keyword evidence="8" id="KW-1185">Reference proteome</keyword>
<feature type="transmembrane region" description="Helical" evidence="6">
    <location>
        <begin position="437"/>
        <end position="459"/>
    </location>
</feature>
<accession>Q9HJ52</accession>
<keyword evidence="4 6" id="KW-1133">Transmembrane helix</keyword>
<evidence type="ECO:0000313" key="7">
    <source>
        <dbReference type="EMBL" id="CAC12247.1"/>
    </source>
</evidence>
<dbReference type="Gene3D" id="1.20.1740.10">
    <property type="entry name" value="Amino acid/polyamine transporter I"/>
    <property type="match status" value="1"/>
</dbReference>
<dbReference type="AlphaFoldDB" id="Q9HJ52"/>
<protein>
    <submittedName>
        <fullName evidence="7">Probable cationic amino acid transporter</fullName>
    </submittedName>
</protein>
<feature type="transmembrane region" description="Helical" evidence="6">
    <location>
        <begin position="203"/>
        <end position="228"/>
    </location>
</feature>
<dbReference type="PIRSF" id="PIRSF006060">
    <property type="entry name" value="AA_transporter"/>
    <property type="match status" value="1"/>
</dbReference>
<dbReference type="GO" id="GO:0022857">
    <property type="term" value="F:transmembrane transporter activity"/>
    <property type="evidence" value="ECO:0007669"/>
    <property type="project" value="InterPro"/>
</dbReference>
<dbReference type="EnsemblBacteria" id="CAC12247">
    <property type="protein sequence ID" value="CAC12247"/>
    <property type="gene ID" value="CAC12247"/>
</dbReference>
<keyword evidence="3 6" id="KW-0812">Transmembrane</keyword>
<evidence type="ECO:0000256" key="3">
    <source>
        <dbReference type="ARBA" id="ARBA00022692"/>
    </source>
</evidence>
<gene>
    <name evidence="7" type="ordered locus">Ta1120</name>
</gene>
<dbReference type="HOGENOM" id="CLU_007946_20_3_2"/>
<evidence type="ECO:0000256" key="5">
    <source>
        <dbReference type="ARBA" id="ARBA00023136"/>
    </source>
</evidence>
<reference evidence="7 8" key="1">
    <citation type="journal article" date="2000" name="Nature">
        <title>The genome sequence of the thermoacidophilic scavenger Thermoplasma acidophilum.</title>
        <authorList>
            <person name="Ruepp A."/>
            <person name="Graml W."/>
            <person name="Santos-Martinez M.L."/>
            <person name="Koretke K.K."/>
            <person name="Volker C."/>
            <person name="Mewes H.W."/>
            <person name="Frishman D."/>
            <person name="Stocker S."/>
            <person name="Lupas A.N."/>
            <person name="Baumeister W."/>
        </authorList>
    </citation>
    <scope>NUCLEOTIDE SEQUENCE [LARGE SCALE GENOMIC DNA]</scope>
    <source>
        <strain evidence="8">ATCC 25905 / DSM 1728 / JCM 9062 / NBRC 15155 / AMRC-C165</strain>
    </source>
</reference>
<dbReference type="Proteomes" id="UP000001024">
    <property type="component" value="Chromosome"/>
</dbReference>
<dbReference type="InterPro" id="IPR002293">
    <property type="entry name" value="AA/rel_permease1"/>
</dbReference>
<dbReference type="InterPro" id="IPR050367">
    <property type="entry name" value="APC_superfamily"/>
</dbReference>
<feature type="transmembrane region" description="Helical" evidence="6">
    <location>
        <begin position="162"/>
        <end position="183"/>
    </location>
</feature>
<dbReference type="KEGG" id="tac:Ta1120"/>
<name>Q9HJ52_THEAC</name>
<dbReference type="OrthoDB" id="43026at2157"/>
<feature type="transmembrane region" description="Helical" evidence="6">
    <location>
        <begin position="371"/>
        <end position="392"/>
    </location>
</feature>
<comment type="subcellular location">
    <subcellularLocation>
        <location evidence="1">Cell membrane</location>
        <topology evidence="1">Multi-pass membrane protein</topology>
    </subcellularLocation>
</comment>
<feature type="transmembrane region" description="Helical" evidence="6">
    <location>
        <begin position="240"/>
        <end position="264"/>
    </location>
</feature>
<keyword evidence="2" id="KW-1003">Cell membrane</keyword>
<feature type="transmembrane region" description="Helical" evidence="6">
    <location>
        <begin position="99"/>
        <end position="122"/>
    </location>
</feature>
<feature type="transmembrane region" description="Helical" evidence="6">
    <location>
        <begin position="51"/>
        <end position="70"/>
    </location>
</feature>
<dbReference type="InParanoid" id="Q9HJ52"/>
<sequence length="474" mass="52007">MEFLTVAGTLKKDVITFWGLVFYAIMVISPAGPFAFTGASAMDYAGKTAPLTFLIGGLTLFLAVIAVYVYSGRISNAGGYYKFVEATFNNRYFSKSVGFYYLFVVLSSIIGSSILLGWFTWIGLETMIGYSLPFVYVIAISFVTPIIYLIVGYLSLNYSQKIAVTVGLIDLAFYLALSIAIILKSPYNGLQYFNIMNSNDGLHGFFLGMIVGGFVAFSGYGSIVVLAEEAKMPATSIKKAIITSLIIMISYDTFVIYANVAGAGPRLPAALKYFAPGLFVTKSYYGMDVTLAAFFVFLVSALISTVIFGNSAARDLFSLARDGILPPVFARVHDKYGSPYMAVITVFVIAIIGIGFGLIPLVHYYGENYGMYYLLVINAIVGSTFTLVYHIIINESLPFFMYRLRQLKPLVHIAGPTIASGIIGIAMYYSLTGLSYPLSLVYAIIPILVILSLFIIYIMRNRSIRMDTFTSVKQ</sequence>
<dbReference type="PANTHER" id="PTHR42770:SF11">
    <property type="entry name" value="INNER MEMBRANE TRANSPORT PROTEIN YBAT"/>
    <property type="match status" value="1"/>
</dbReference>
<evidence type="ECO:0000256" key="1">
    <source>
        <dbReference type="ARBA" id="ARBA00004651"/>
    </source>
</evidence>
<feature type="transmembrane region" description="Helical" evidence="6">
    <location>
        <begin position="413"/>
        <end position="431"/>
    </location>
</feature>
<feature type="transmembrane region" description="Helical" evidence="6">
    <location>
        <begin position="340"/>
        <end position="365"/>
    </location>
</feature>
<evidence type="ECO:0000256" key="6">
    <source>
        <dbReference type="SAM" id="Phobius"/>
    </source>
</evidence>
<dbReference type="PaxDb" id="273075-Ta1120"/>
<feature type="transmembrane region" description="Helical" evidence="6">
    <location>
        <begin position="134"/>
        <end position="155"/>
    </location>
</feature>
<dbReference type="eggNOG" id="arCOG03652">
    <property type="taxonomic scope" value="Archaea"/>
</dbReference>
<evidence type="ECO:0000313" key="8">
    <source>
        <dbReference type="Proteomes" id="UP000001024"/>
    </source>
</evidence>
<dbReference type="EMBL" id="AL445066">
    <property type="protein sequence ID" value="CAC12247.1"/>
    <property type="molecule type" value="Genomic_DNA"/>
</dbReference>
<dbReference type="GO" id="GO:0005886">
    <property type="term" value="C:plasma membrane"/>
    <property type="evidence" value="ECO:0007669"/>
    <property type="project" value="UniProtKB-SubCell"/>
</dbReference>
<organism evidence="7 8">
    <name type="scientific">Thermoplasma acidophilum (strain ATCC 25905 / DSM 1728 / JCM 9062 / NBRC 15155 / AMRC-C165)</name>
    <dbReference type="NCBI Taxonomy" id="273075"/>
    <lineage>
        <taxon>Archaea</taxon>
        <taxon>Methanobacteriati</taxon>
        <taxon>Thermoplasmatota</taxon>
        <taxon>Thermoplasmata</taxon>
        <taxon>Thermoplasmatales</taxon>
        <taxon>Thermoplasmataceae</taxon>
        <taxon>Thermoplasma</taxon>
    </lineage>
</organism>
<evidence type="ECO:0000256" key="2">
    <source>
        <dbReference type="ARBA" id="ARBA00022475"/>
    </source>
</evidence>
<evidence type="ECO:0000256" key="4">
    <source>
        <dbReference type="ARBA" id="ARBA00022989"/>
    </source>
</evidence>
<feature type="transmembrane region" description="Helical" evidence="6">
    <location>
        <begin position="284"/>
        <end position="308"/>
    </location>
</feature>
<proteinExistence type="predicted"/>